<dbReference type="PROSITE" id="PS50042">
    <property type="entry name" value="CNMP_BINDING_3"/>
    <property type="match status" value="1"/>
</dbReference>
<dbReference type="InterPro" id="IPR014710">
    <property type="entry name" value="RmlC-like_jellyroll"/>
</dbReference>
<name>A0A2V3ZV37_9BACT</name>
<gene>
    <name evidence="2" type="ORF">DF185_16260</name>
</gene>
<dbReference type="Proteomes" id="UP000248079">
    <property type="component" value="Unassembled WGS sequence"/>
</dbReference>
<dbReference type="Gene3D" id="2.60.120.10">
    <property type="entry name" value="Jelly Rolls"/>
    <property type="match status" value="1"/>
</dbReference>
<reference evidence="2 3" key="1">
    <citation type="submission" date="2018-05" db="EMBL/GenBank/DDBJ databases">
        <title>Marinifilum breve JC075T sp. nov., a marine bacterium isolated from Yongle Blue Hole in the South China Sea.</title>
        <authorList>
            <person name="Fu T."/>
        </authorList>
    </citation>
    <scope>NUCLEOTIDE SEQUENCE [LARGE SCALE GENOMIC DNA]</scope>
    <source>
        <strain evidence="2 3">JC075</strain>
    </source>
</reference>
<dbReference type="AlphaFoldDB" id="A0A2V3ZV37"/>
<dbReference type="InterPro" id="IPR000595">
    <property type="entry name" value="cNMP-bd_dom"/>
</dbReference>
<dbReference type="CDD" id="cd00038">
    <property type="entry name" value="CAP_ED"/>
    <property type="match status" value="1"/>
</dbReference>
<comment type="caution">
    <text evidence="2">The sequence shown here is derived from an EMBL/GenBank/DDBJ whole genome shotgun (WGS) entry which is preliminary data.</text>
</comment>
<evidence type="ECO:0000313" key="3">
    <source>
        <dbReference type="Proteomes" id="UP000248079"/>
    </source>
</evidence>
<dbReference type="OrthoDB" id="680421at2"/>
<dbReference type="Pfam" id="PF00027">
    <property type="entry name" value="cNMP_binding"/>
    <property type="match status" value="1"/>
</dbReference>
<dbReference type="RefSeq" id="WP_110361817.1">
    <property type="nucleotide sequence ID" value="NZ_QFLI01000007.1"/>
</dbReference>
<accession>A0A2V3ZV37</accession>
<keyword evidence="3" id="KW-1185">Reference proteome</keyword>
<dbReference type="SUPFAM" id="SSF51206">
    <property type="entry name" value="cAMP-binding domain-like"/>
    <property type="match status" value="1"/>
</dbReference>
<feature type="domain" description="Cyclic nucleotide-binding" evidence="1">
    <location>
        <begin position="15"/>
        <end position="101"/>
    </location>
</feature>
<dbReference type="InterPro" id="IPR018490">
    <property type="entry name" value="cNMP-bd_dom_sf"/>
</dbReference>
<proteinExistence type="predicted"/>
<sequence length="176" mass="21037">MNSVENIIIGQSKYRKFKKYELLLHDGQISRSLFFIKKGITRHYNINEDGKELTNNFTLQGTFVIGSISSFLTQKKARVRLQALTDIECYELDYKSYNTLLENDEFIHFWNRLLCSYIIKKEKKELSFLNENAKNRYLRFLKNFPNLINEIPHYYIASYLRISSETLSRIRRNLSK</sequence>
<evidence type="ECO:0000259" key="1">
    <source>
        <dbReference type="PROSITE" id="PS50042"/>
    </source>
</evidence>
<protein>
    <recommendedName>
        <fullName evidence="1">Cyclic nucleotide-binding domain-containing protein</fullName>
    </recommendedName>
</protein>
<dbReference type="EMBL" id="QFLI01000007">
    <property type="protein sequence ID" value="PXX98926.1"/>
    <property type="molecule type" value="Genomic_DNA"/>
</dbReference>
<organism evidence="2 3">
    <name type="scientific">Marinifilum breve</name>
    <dbReference type="NCBI Taxonomy" id="2184082"/>
    <lineage>
        <taxon>Bacteria</taxon>
        <taxon>Pseudomonadati</taxon>
        <taxon>Bacteroidota</taxon>
        <taxon>Bacteroidia</taxon>
        <taxon>Marinilabiliales</taxon>
        <taxon>Marinifilaceae</taxon>
    </lineage>
</organism>
<evidence type="ECO:0000313" key="2">
    <source>
        <dbReference type="EMBL" id="PXX98926.1"/>
    </source>
</evidence>